<proteinExistence type="predicted"/>
<keyword evidence="2" id="KW-1185">Reference proteome</keyword>
<dbReference type="EMBL" id="CP144696">
    <property type="protein sequence ID" value="WVZ09402.1"/>
    <property type="molecule type" value="Genomic_DNA"/>
</dbReference>
<organism evidence="1 2">
    <name type="scientific">Vigna mungo</name>
    <name type="common">Black gram</name>
    <name type="synonym">Phaseolus mungo</name>
    <dbReference type="NCBI Taxonomy" id="3915"/>
    <lineage>
        <taxon>Eukaryota</taxon>
        <taxon>Viridiplantae</taxon>
        <taxon>Streptophyta</taxon>
        <taxon>Embryophyta</taxon>
        <taxon>Tracheophyta</taxon>
        <taxon>Spermatophyta</taxon>
        <taxon>Magnoliopsida</taxon>
        <taxon>eudicotyledons</taxon>
        <taxon>Gunneridae</taxon>
        <taxon>Pentapetalae</taxon>
        <taxon>rosids</taxon>
        <taxon>fabids</taxon>
        <taxon>Fabales</taxon>
        <taxon>Fabaceae</taxon>
        <taxon>Papilionoideae</taxon>
        <taxon>50 kb inversion clade</taxon>
        <taxon>NPAAA clade</taxon>
        <taxon>indigoferoid/millettioid clade</taxon>
        <taxon>Phaseoleae</taxon>
        <taxon>Vigna</taxon>
    </lineage>
</organism>
<dbReference type="Proteomes" id="UP001374535">
    <property type="component" value="Chromosome 5"/>
</dbReference>
<sequence length="122" mass="14582">MSSRTSERACLRRAWRWFLRTARREMARLTIALNFAALKVLPRRASSFLPIDENKTTHPMKCVDDSNGRRSLLKMRTYVKERERKMEVLYGDFEKKCASWHFTDIFLAKRFKLLMFFFSGCC</sequence>
<evidence type="ECO:0000313" key="1">
    <source>
        <dbReference type="EMBL" id="WVZ09402.1"/>
    </source>
</evidence>
<accession>A0AAQ3NGR6</accession>
<evidence type="ECO:0000313" key="2">
    <source>
        <dbReference type="Proteomes" id="UP001374535"/>
    </source>
</evidence>
<protein>
    <submittedName>
        <fullName evidence="1">Uncharacterized protein</fullName>
    </submittedName>
</protein>
<dbReference type="AlphaFoldDB" id="A0AAQ3NGR6"/>
<reference evidence="1 2" key="1">
    <citation type="journal article" date="2023" name="Life. Sci Alliance">
        <title>Evolutionary insights into 3D genome organization and epigenetic landscape of Vigna mungo.</title>
        <authorList>
            <person name="Junaid A."/>
            <person name="Singh B."/>
            <person name="Bhatia S."/>
        </authorList>
    </citation>
    <scope>NUCLEOTIDE SEQUENCE [LARGE SCALE GENOMIC DNA]</scope>
    <source>
        <strain evidence="1">Urdbean</strain>
    </source>
</reference>
<gene>
    <name evidence="1" type="ORF">V8G54_013932</name>
</gene>
<name>A0AAQ3NGR6_VIGMU</name>